<protein>
    <recommendedName>
        <fullName evidence="2">MAGE domain-containing protein</fullName>
    </recommendedName>
</protein>
<dbReference type="Pfam" id="PF01454">
    <property type="entry name" value="MAGE"/>
    <property type="match status" value="2"/>
</dbReference>
<feature type="compositionally biased region" description="Basic residues" evidence="1">
    <location>
        <begin position="1"/>
        <end position="13"/>
    </location>
</feature>
<organism evidence="3 4">
    <name type="scientific">Pipistrellus nathusii</name>
    <name type="common">Nathusius' pipistrelle</name>
    <dbReference type="NCBI Taxonomy" id="59473"/>
    <lineage>
        <taxon>Eukaryota</taxon>
        <taxon>Metazoa</taxon>
        <taxon>Chordata</taxon>
        <taxon>Craniata</taxon>
        <taxon>Vertebrata</taxon>
        <taxon>Euteleostomi</taxon>
        <taxon>Mammalia</taxon>
        <taxon>Eutheria</taxon>
        <taxon>Laurasiatheria</taxon>
        <taxon>Chiroptera</taxon>
        <taxon>Yangochiroptera</taxon>
        <taxon>Vespertilionidae</taxon>
        <taxon>Pipistrellus</taxon>
    </lineage>
</organism>
<feature type="region of interest" description="Disordered" evidence="1">
    <location>
        <begin position="1"/>
        <end position="94"/>
    </location>
</feature>
<gene>
    <name evidence="3" type="ORF">MPIPNATIZW_LOCUS18884</name>
</gene>
<evidence type="ECO:0000256" key="1">
    <source>
        <dbReference type="SAM" id="MobiDB-lite"/>
    </source>
</evidence>
<dbReference type="SMART" id="SM01392">
    <property type="entry name" value="MAGE_N"/>
    <property type="match status" value="1"/>
</dbReference>
<name>A0ABP0ALH4_PIPNA</name>
<dbReference type="InterPro" id="IPR037445">
    <property type="entry name" value="MAGE"/>
</dbReference>
<dbReference type="PROSITE" id="PS50838">
    <property type="entry name" value="MAGE"/>
    <property type="match status" value="1"/>
</dbReference>
<keyword evidence="4" id="KW-1185">Reference proteome</keyword>
<dbReference type="Proteomes" id="UP001314169">
    <property type="component" value="Chromosome X"/>
</dbReference>
<evidence type="ECO:0000313" key="4">
    <source>
        <dbReference type="Proteomes" id="UP001314169"/>
    </source>
</evidence>
<dbReference type="InterPro" id="IPR002190">
    <property type="entry name" value="MHD_dom"/>
</dbReference>
<dbReference type="SMART" id="SM01373">
    <property type="entry name" value="MAGE"/>
    <property type="match status" value="1"/>
</dbReference>
<dbReference type="Pfam" id="PF12440">
    <property type="entry name" value="MAGE_N"/>
    <property type="match status" value="1"/>
</dbReference>
<dbReference type="InterPro" id="IPR021072">
    <property type="entry name" value="MAGE_N"/>
</dbReference>
<feature type="domain" description="MAGE" evidence="2">
    <location>
        <begin position="106"/>
        <end position="305"/>
    </location>
</feature>
<dbReference type="PANTHER" id="PTHR11736">
    <property type="entry name" value="MELANOMA-ASSOCIATED ANTIGEN MAGE ANTIGEN"/>
    <property type="match status" value="1"/>
</dbReference>
<dbReference type="PANTHER" id="PTHR11736:SF67">
    <property type="entry name" value="MELANOMA-ASSOCIATED ANTIGEN B6B"/>
    <property type="match status" value="1"/>
</dbReference>
<dbReference type="EMBL" id="OY882879">
    <property type="protein sequence ID" value="CAK6450578.1"/>
    <property type="molecule type" value="Genomic_DNA"/>
</dbReference>
<dbReference type="InterPro" id="IPR041898">
    <property type="entry name" value="MAGE_WH1"/>
</dbReference>
<proteinExistence type="predicted"/>
<reference evidence="3" key="1">
    <citation type="submission" date="2023-12" db="EMBL/GenBank/DDBJ databases">
        <authorList>
            <person name="Brown T."/>
        </authorList>
    </citation>
    <scope>NUCLEOTIDE SEQUENCE</scope>
</reference>
<dbReference type="InterPro" id="IPR041899">
    <property type="entry name" value="MAGE_WH2"/>
</dbReference>
<accession>A0ABP0ALH4</accession>
<evidence type="ECO:0000313" key="3">
    <source>
        <dbReference type="EMBL" id="CAK6450578.1"/>
    </source>
</evidence>
<dbReference type="Gene3D" id="1.10.10.1200">
    <property type="entry name" value="MAGE homology domain, winged helix WH1 motif"/>
    <property type="match status" value="1"/>
</dbReference>
<dbReference type="Gene3D" id="1.10.10.1210">
    <property type="entry name" value="MAGE homology domain, winged helix WH2 motif"/>
    <property type="match status" value="1"/>
</dbReference>
<feature type="compositionally biased region" description="Polar residues" evidence="1">
    <location>
        <begin position="42"/>
        <end position="82"/>
    </location>
</feature>
<evidence type="ECO:0000259" key="2">
    <source>
        <dbReference type="PROSITE" id="PS50838"/>
    </source>
</evidence>
<sequence>MPRGKKSKLRREKRQQPPSETESLKEDQVTAMEVDEAPTSPPNDDTSASSPTSGPSQKPQGDTATSSPVAGASCPTSNATAKSQDEESAHATQAAISALRARKDPLSREVSKVVQFLLQKLKRKEPITQNALMKFVNRKYKKHFSEVLRRASERMELVFGLELKEVNPNKHSYGFFNKLGLPIEGDLSSDEVLPKTPIVMVILGVIFMNGNITTEEEVWKFLSVFGVHPGRKHVIYGEPRQFLTKYLVEEKYLECRQVPESNPPRFVLLWGQRAHTDISKMKVLEVLARIFNKIPTAFPILYEEALRDDEDKAWLRAAAMVGSFTRHRGPCKAKFSSSCHI</sequence>